<keyword evidence="2" id="KW-1185">Reference proteome</keyword>
<dbReference type="Proteomes" id="UP000242715">
    <property type="component" value="Unassembled WGS sequence"/>
</dbReference>
<proteinExistence type="predicted"/>
<sequence>MEHVLPIQINAWSSKKANSLDTKVRLGTRISSFDEMEIVFPDSDSMHYWSFPVHKGQMTFKVFYVVF</sequence>
<reference evidence="2" key="1">
    <citation type="journal article" date="2017" name="Front. Plant Sci.">
        <title>Climate Clever Clovers: New Paradigm to Reduce the Environmental Footprint of Ruminants by Breeding Low Methanogenic Forages Utilizing Haplotype Variation.</title>
        <authorList>
            <person name="Kaur P."/>
            <person name="Appels R."/>
            <person name="Bayer P.E."/>
            <person name="Keeble-Gagnere G."/>
            <person name="Wang J."/>
            <person name="Hirakawa H."/>
            <person name="Shirasawa K."/>
            <person name="Vercoe P."/>
            <person name="Stefanova K."/>
            <person name="Durmic Z."/>
            <person name="Nichols P."/>
            <person name="Revell C."/>
            <person name="Isobe S.N."/>
            <person name="Edwards D."/>
            <person name="Erskine W."/>
        </authorList>
    </citation>
    <scope>NUCLEOTIDE SEQUENCE [LARGE SCALE GENOMIC DNA]</scope>
    <source>
        <strain evidence="2">cv. Daliak</strain>
    </source>
</reference>
<evidence type="ECO:0000313" key="2">
    <source>
        <dbReference type="Proteomes" id="UP000242715"/>
    </source>
</evidence>
<dbReference type="EMBL" id="DF974045">
    <property type="protein sequence ID" value="GAU44469.1"/>
    <property type="molecule type" value="Genomic_DNA"/>
</dbReference>
<dbReference type="AlphaFoldDB" id="A0A2Z6PGH5"/>
<organism evidence="1 2">
    <name type="scientific">Trifolium subterraneum</name>
    <name type="common">Subterranean clover</name>
    <dbReference type="NCBI Taxonomy" id="3900"/>
    <lineage>
        <taxon>Eukaryota</taxon>
        <taxon>Viridiplantae</taxon>
        <taxon>Streptophyta</taxon>
        <taxon>Embryophyta</taxon>
        <taxon>Tracheophyta</taxon>
        <taxon>Spermatophyta</taxon>
        <taxon>Magnoliopsida</taxon>
        <taxon>eudicotyledons</taxon>
        <taxon>Gunneridae</taxon>
        <taxon>Pentapetalae</taxon>
        <taxon>rosids</taxon>
        <taxon>fabids</taxon>
        <taxon>Fabales</taxon>
        <taxon>Fabaceae</taxon>
        <taxon>Papilionoideae</taxon>
        <taxon>50 kb inversion clade</taxon>
        <taxon>NPAAA clade</taxon>
        <taxon>Hologalegina</taxon>
        <taxon>IRL clade</taxon>
        <taxon>Trifolieae</taxon>
        <taxon>Trifolium</taxon>
    </lineage>
</organism>
<accession>A0A2Z6PGH5</accession>
<gene>
    <name evidence="1" type="ORF">TSUD_286610</name>
</gene>
<dbReference type="OrthoDB" id="364779at2759"/>
<name>A0A2Z6PGH5_TRISU</name>
<evidence type="ECO:0000313" key="1">
    <source>
        <dbReference type="EMBL" id="GAU44469.1"/>
    </source>
</evidence>
<protein>
    <submittedName>
        <fullName evidence="1">Uncharacterized protein</fullName>
    </submittedName>
</protein>